<name>A0A1I3Y8G7_9GAMM</name>
<sequence length="281" mass="31910">MNGYTTFRAYRYQLLPLDRNETKDMYNELTAAEIINRKNEFFAESLNLLPRVRHRKSEILIDVKSLGKDVFSIHLAPSRPLTRETSQSNLEKVENWPHITAFILNKPNEQYLLIQDRVAAFANTDAVSNLVKVGTRHALEKLGLSLHIEPLFESAYFWDLIEEYRNRVVMVEFEFITPNMSNISRTLSESLKSLGKDTNAVREDLAITSDPAVSLDISPSNETIQGLVEYTSEGGGDITVKVKGIRKRFHTSKSSREVNLSGLEITASPEQIIAVIREALR</sequence>
<protein>
    <recommendedName>
        <fullName evidence="3">DUF4747 family protein</fullName>
    </recommendedName>
</protein>
<accession>A0A1I3Y8G7</accession>
<dbReference type="RefSeq" id="WP_139201660.1">
    <property type="nucleotide sequence ID" value="NZ_FOSR01000001.1"/>
</dbReference>
<dbReference type="EMBL" id="FOSR01000001">
    <property type="protein sequence ID" value="SFK28164.1"/>
    <property type="molecule type" value="Genomic_DNA"/>
</dbReference>
<organism evidence="1 2">
    <name type="scientific">Rhodanobacter glycinis</name>
    <dbReference type="NCBI Taxonomy" id="582702"/>
    <lineage>
        <taxon>Bacteria</taxon>
        <taxon>Pseudomonadati</taxon>
        <taxon>Pseudomonadota</taxon>
        <taxon>Gammaproteobacteria</taxon>
        <taxon>Lysobacterales</taxon>
        <taxon>Rhodanobacteraceae</taxon>
        <taxon>Rhodanobacter</taxon>
    </lineage>
</organism>
<evidence type="ECO:0000313" key="1">
    <source>
        <dbReference type="EMBL" id="SFK28164.1"/>
    </source>
</evidence>
<gene>
    <name evidence="1" type="ORF">SAMN05192579_101376</name>
</gene>
<reference evidence="2" key="1">
    <citation type="submission" date="2016-10" db="EMBL/GenBank/DDBJ databases">
        <authorList>
            <person name="Varghese N."/>
            <person name="Submissions S."/>
        </authorList>
    </citation>
    <scope>NUCLEOTIDE SEQUENCE [LARGE SCALE GENOMIC DNA]</scope>
    <source>
        <strain evidence="2">MO64</strain>
    </source>
</reference>
<proteinExistence type="predicted"/>
<evidence type="ECO:0000313" key="2">
    <source>
        <dbReference type="Proteomes" id="UP000198725"/>
    </source>
</evidence>
<dbReference type="AlphaFoldDB" id="A0A1I3Y8G7"/>
<keyword evidence="2" id="KW-1185">Reference proteome</keyword>
<dbReference type="Proteomes" id="UP000198725">
    <property type="component" value="Unassembled WGS sequence"/>
</dbReference>
<evidence type="ECO:0008006" key="3">
    <source>
        <dbReference type="Google" id="ProtNLM"/>
    </source>
</evidence>